<keyword evidence="3" id="KW-1185">Reference proteome</keyword>
<keyword evidence="1" id="KW-0812">Transmembrane</keyword>
<feature type="transmembrane region" description="Helical" evidence="1">
    <location>
        <begin position="62"/>
        <end position="81"/>
    </location>
</feature>
<keyword evidence="1" id="KW-1133">Transmembrane helix</keyword>
<protein>
    <submittedName>
        <fullName evidence="2">Uncharacterized protein</fullName>
    </submittedName>
</protein>
<evidence type="ECO:0000313" key="2">
    <source>
        <dbReference type="EMBL" id="KAL0960367.1"/>
    </source>
</evidence>
<proteinExistence type="predicted"/>
<organism evidence="2 3">
    <name type="scientific">Hohenbuehelia grisea</name>
    <dbReference type="NCBI Taxonomy" id="104357"/>
    <lineage>
        <taxon>Eukaryota</taxon>
        <taxon>Fungi</taxon>
        <taxon>Dikarya</taxon>
        <taxon>Basidiomycota</taxon>
        <taxon>Agaricomycotina</taxon>
        <taxon>Agaricomycetes</taxon>
        <taxon>Agaricomycetidae</taxon>
        <taxon>Agaricales</taxon>
        <taxon>Pleurotineae</taxon>
        <taxon>Pleurotaceae</taxon>
        <taxon>Hohenbuehelia</taxon>
    </lineage>
</organism>
<name>A0ABR3JXR7_9AGAR</name>
<evidence type="ECO:0000313" key="3">
    <source>
        <dbReference type="Proteomes" id="UP001556367"/>
    </source>
</evidence>
<dbReference type="Proteomes" id="UP001556367">
    <property type="component" value="Unassembled WGS sequence"/>
</dbReference>
<sequence length="105" mass="11587">MIVGWLGRCAFQAVDTAYYEMENALSLASLELQPLGLCAPCKSGRTRWMSSAEMPQMYSTSYVYLSPFLLFSMYAVLRAFLKPSSCPIPSSITQKADTCHSLPSA</sequence>
<gene>
    <name evidence="2" type="ORF">HGRIS_011991</name>
</gene>
<reference evidence="3" key="1">
    <citation type="submission" date="2024-06" db="EMBL/GenBank/DDBJ databases">
        <title>Multi-omics analyses provide insights into the biosynthesis of the anticancer antibiotic pleurotin in Hohenbuehelia grisea.</title>
        <authorList>
            <person name="Weaver J.A."/>
            <person name="Alberti F."/>
        </authorList>
    </citation>
    <scope>NUCLEOTIDE SEQUENCE [LARGE SCALE GENOMIC DNA]</scope>
    <source>
        <strain evidence="3">T-177</strain>
    </source>
</reference>
<comment type="caution">
    <text evidence="2">The sequence shown here is derived from an EMBL/GenBank/DDBJ whole genome shotgun (WGS) entry which is preliminary data.</text>
</comment>
<dbReference type="EMBL" id="JASNQZ010000002">
    <property type="protein sequence ID" value="KAL0960367.1"/>
    <property type="molecule type" value="Genomic_DNA"/>
</dbReference>
<accession>A0ABR3JXR7</accession>
<keyword evidence="1" id="KW-0472">Membrane</keyword>
<evidence type="ECO:0000256" key="1">
    <source>
        <dbReference type="SAM" id="Phobius"/>
    </source>
</evidence>